<dbReference type="Proteomes" id="UP000004906">
    <property type="component" value="Unassembled WGS sequence"/>
</dbReference>
<dbReference type="AlphaFoldDB" id="A0A6C8GDY2"/>
<proteinExistence type="predicted"/>
<gene>
    <name evidence="1" type="ORF">LTSEADE_0008</name>
</gene>
<evidence type="ECO:0000313" key="1">
    <source>
        <dbReference type="EMBL" id="EHC27935.1"/>
    </source>
</evidence>
<evidence type="ECO:0000313" key="2">
    <source>
        <dbReference type="Proteomes" id="UP000004906"/>
    </source>
</evidence>
<reference evidence="1 2" key="1">
    <citation type="journal article" date="2011" name="BMC Genomics">
        <title>Genome sequencing reveals diversification of virulence factor content and possible host adaptation in distinct subpopulations of Salmonella enterica.</title>
        <authorList>
            <person name="den Bakker H.C."/>
            <person name="Moreno Switt A.I."/>
            <person name="Govoni G."/>
            <person name="Cummings C.A."/>
            <person name="Ranieri M.L."/>
            <person name="Degoricija L."/>
            <person name="Hoelzer K."/>
            <person name="Rodriguez-Rivera L.D."/>
            <person name="Brown S."/>
            <person name="Bolchacova E."/>
            <person name="Furtado M.R."/>
            <person name="Wiedmann M."/>
        </authorList>
    </citation>
    <scope>NUCLEOTIDE SEQUENCE [LARGE SCALE GENOMIC DNA]</scope>
    <source>
        <strain evidence="1 2">A4-669</strain>
    </source>
</reference>
<accession>A0A6C8GDY2</accession>
<dbReference type="EMBL" id="AFCI01002070">
    <property type="protein sequence ID" value="EHC27935.1"/>
    <property type="molecule type" value="Genomic_DNA"/>
</dbReference>
<protein>
    <submittedName>
        <fullName evidence="1">Uncharacterized protein</fullName>
    </submittedName>
</protein>
<feature type="non-terminal residue" evidence="1">
    <location>
        <position position="37"/>
    </location>
</feature>
<sequence>MPQPLKPGIDGHQRRHNLYPVMAGAAAGVWQNPTNSY</sequence>
<comment type="caution">
    <text evidence="1">The sequence shown here is derived from an EMBL/GenBank/DDBJ whole genome shotgun (WGS) entry which is preliminary data.</text>
</comment>
<organism evidence="1 2">
    <name type="scientific">Salmonella enterica subsp. enterica serovar Adelaide str. A4-669</name>
    <dbReference type="NCBI Taxonomy" id="913063"/>
    <lineage>
        <taxon>Bacteria</taxon>
        <taxon>Pseudomonadati</taxon>
        <taxon>Pseudomonadota</taxon>
        <taxon>Gammaproteobacteria</taxon>
        <taxon>Enterobacterales</taxon>
        <taxon>Enterobacteriaceae</taxon>
        <taxon>Salmonella</taxon>
    </lineage>
</organism>
<name>A0A6C8GDY2_SALET</name>